<keyword evidence="11" id="KW-0325">Glycoprotein</keyword>
<dbReference type="InterPro" id="IPR025875">
    <property type="entry name" value="Leu-rich_rpt_4"/>
</dbReference>
<feature type="transmembrane region" description="Helical" evidence="12">
    <location>
        <begin position="912"/>
        <end position="934"/>
    </location>
</feature>
<dbReference type="InterPro" id="IPR013210">
    <property type="entry name" value="LRR_N_plant-typ"/>
</dbReference>
<evidence type="ECO:0000256" key="7">
    <source>
        <dbReference type="ARBA" id="ARBA00022737"/>
    </source>
</evidence>
<evidence type="ECO:0000256" key="12">
    <source>
        <dbReference type="SAM" id="Phobius"/>
    </source>
</evidence>
<feature type="chain" id="PRO_5042614024" evidence="13">
    <location>
        <begin position="20"/>
        <end position="988"/>
    </location>
</feature>
<dbReference type="Pfam" id="PF08263">
    <property type="entry name" value="LRRNT_2"/>
    <property type="match status" value="1"/>
</dbReference>
<dbReference type="InterPro" id="IPR032675">
    <property type="entry name" value="LRR_dom_sf"/>
</dbReference>
<keyword evidence="8 12" id="KW-1133">Transmembrane helix</keyword>
<dbReference type="GeneID" id="105120916"/>
<dbReference type="Proteomes" id="UP000694918">
    <property type="component" value="Unplaced"/>
</dbReference>
<keyword evidence="16" id="KW-1185">Reference proteome</keyword>
<evidence type="ECO:0000313" key="17">
    <source>
        <dbReference type="RefSeq" id="XP_011017627.1"/>
    </source>
</evidence>
<keyword evidence="4" id="KW-0433">Leucine-rich repeat</keyword>
<evidence type="ECO:0000256" key="4">
    <source>
        <dbReference type="ARBA" id="ARBA00022614"/>
    </source>
</evidence>
<evidence type="ECO:0000259" key="15">
    <source>
        <dbReference type="Pfam" id="PF23598"/>
    </source>
</evidence>
<comment type="subcellular location">
    <subcellularLocation>
        <location evidence="1">Cell membrane</location>
        <topology evidence="1">Single-pass type I membrane protein</topology>
    </subcellularLocation>
</comment>
<dbReference type="SMART" id="SM00369">
    <property type="entry name" value="LRR_TYP"/>
    <property type="match status" value="11"/>
</dbReference>
<sequence>MGLFLQLLTVLVITVSLQGWLPLGCLEEERIALLHLKDSLNYPNGTSLPSWIKADAHCCSWERIRCNSSTGRVTGLGLDGVRNEELGDWYLNASLFLPFQHLNVLILYGNRIAGWVGKKGGYELQKLSNLEILDLGDNSFNNSILSYVEGLPSLKTLYLGYNRLEGSIDLKESLSSLETLGLSGNNINKLAASRGPSNLSTLWLANITTYGSDFQLLQSLRAFSNLTTLHLYSNDFRGRKLSDELQNLNSLESLYLDGCSLDEHSLQSLGEALPSLQYLSLRELNGTVSYTGSFPNLTALHLEDNDFRGRILGFHNLSSLEELYLDRCSLDEHSLQSLGGALPSLKNLSLSALRSTVSLKGFLHLRNLKYLDLSYNTLNNSIFQNIGLCDLNNLQVLYIEGNDLSGFLPPCLANLTFLQRLDLSSNHLKIPISLSLLYNLSKLKYFDGSGNEIYSEEDDHLSPKFQLESLYLSSRGQNVGAFPKFLYHQVNLQSLDLTNIQIKGEFPNWLIENNTYLQGLSLENCSLSGPFLLPKNSHVNLSFLSISMNHFQGQIPSEIGARLPGLEVLYMSDNGFNGSIPFSLDNISSLQAFDLSNNSLQGQIPGWIWNMSSLEFLDLSRNNFSGRLPPRFGTSSNLRYVYLSRNKLQGPITMAFYNSSKILVLDLSHNDLTGRIPEWIDKLYNLRFLLLSYNNLEGEIPIQLSRLDQLTLIDLSHNHLSGNILFWIISTHPFPLQYNSYNDESSSHQSFEFTMKNVSLSYRGSIIQYLTGIDFSCNNFTGEIPPEIGNLNKIKALNLSHNSLTGPIPPTFSNLKEIESLDLSYNKLDGEIPSRLTELFFLEVFSVAHNNLSGKTPARVAQFATFDERCYKDNPFLCGEPLPKICGATVPPSPTPTSTNNEDNDGFMDMEVFYVTFWVVYIMVLLVIGAILYINPYWRQAWFHFIEIICPGEETLPRSQGSQSVQRDLEQGCQLNEAEVWKWWRLMK</sequence>
<dbReference type="PANTHER" id="PTHR48062:SF21">
    <property type="entry name" value="RECEPTOR-LIKE PROTEIN 12"/>
    <property type="match status" value="1"/>
</dbReference>
<evidence type="ECO:0000256" key="10">
    <source>
        <dbReference type="ARBA" id="ARBA00023170"/>
    </source>
</evidence>
<dbReference type="Pfam" id="PF23598">
    <property type="entry name" value="LRR_14"/>
    <property type="match status" value="1"/>
</dbReference>
<evidence type="ECO:0000256" key="13">
    <source>
        <dbReference type="SAM" id="SignalP"/>
    </source>
</evidence>
<evidence type="ECO:0000313" key="16">
    <source>
        <dbReference type="Proteomes" id="UP000694918"/>
    </source>
</evidence>
<keyword evidence="7" id="KW-0677">Repeat</keyword>
<keyword evidence="5 12" id="KW-0812">Transmembrane</keyword>
<dbReference type="RefSeq" id="XP_011017627.1">
    <property type="nucleotide sequence ID" value="XM_011019325.1"/>
</dbReference>
<evidence type="ECO:0000256" key="5">
    <source>
        <dbReference type="ARBA" id="ARBA00022692"/>
    </source>
</evidence>
<evidence type="ECO:0000256" key="1">
    <source>
        <dbReference type="ARBA" id="ARBA00004251"/>
    </source>
</evidence>
<evidence type="ECO:0000256" key="6">
    <source>
        <dbReference type="ARBA" id="ARBA00022729"/>
    </source>
</evidence>
<feature type="signal peptide" evidence="13">
    <location>
        <begin position="1"/>
        <end position="19"/>
    </location>
</feature>
<evidence type="ECO:0000256" key="8">
    <source>
        <dbReference type="ARBA" id="ARBA00022989"/>
    </source>
</evidence>
<dbReference type="InterPro" id="IPR001611">
    <property type="entry name" value="Leu-rich_rpt"/>
</dbReference>
<dbReference type="InterPro" id="IPR055414">
    <property type="entry name" value="LRR_R13L4/SHOC2-like"/>
</dbReference>
<accession>A0AAJ6TV50</accession>
<name>A0AAJ6TV50_POPEU</name>
<evidence type="ECO:0000256" key="2">
    <source>
        <dbReference type="ARBA" id="ARBA00009592"/>
    </source>
</evidence>
<comment type="similarity">
    <text evidence="2">Belongs to the RLP family.</text>
</comment>
<dbReference type="Pfam" id="PF13855">
    <property type="entry name" value="LRR_8"/>
    <property type="match status" value="2"/>
</dbReference>
<evidence type="ECO:0000256" key="9">
    <source>
        <dbReference type="ARBA" id="ARBA00023136"/>
    </source>
</evidence>
<dbReference type="PRINTS" id="PR00019">
    <property type="entry name" value="LEURICHRPT"/>
</dbReference>
<organism evidence="16 17">
    <name type="scientific">Populus euphratica</name>
    <name type="common">Euphrates poplar</name>
    <dbReference type="NCBI Taxonomy" id="75702"/>
    <lineage>
        <taxon>Eukaryota</taxon>
        <taxon>Viridiplantae</taxon>
        <taxon>Streptophyta</taxon>
        <taxon>Embryophyta</taxon>
        <taxon>Tracheophyta</taxon>
        <taxon>Spermatophyta</taxon>
        <taxon>Magnoliopsida</taxon>
        <taxon>eudicotyledons</taxon>
        <taxon>Gunneridae</taxon>
        <taxon>Pentapetalae</taxon>
        <taxon>rosids</taxon>
        <taxon>fabids</taxon>
        <taxon>Malpighiales</taxon>
        <taxon>Salicaceae</taxon>
        <taxon>Saliceae</taxon>
        <taxon>Populus</taxon>
    </lineage>
</organism>
<dbReference type="SUPFAM" id="SSF52058">
    <property type="entry name" value="L domain-like"/>
    <property type="match status" value="2"/>
</dbReference>
<dbReference type="SUPFAM" id="SSF52047">
    <property type="entry name" value="RNI-like"/>
    <property type="match status" value="1"/>
</dbReference>
<dbReference type="SMART" id="SM00368">
    <property type="entry name" value="LRR_RI"/>
    <property type="match status" value="3"/>
</dbReference>
<dbReference type="SMART" id="SM00365">
    <property type="entry name" value="LRR_SD22"/>
    <property type="match status" value="8"/>
</dbReference>
<evidence type="ECO:0000256" key="3">
    <source>
        <dbReference type="ARBA" id="ARBA00022475"/>
    </source>
</evidence>
<dbReference type="FunFam" id="3.80.10.10:FF:000095">
    <property type="entry name" value="LRR receptor-like serine/threonine-protein kinase GSO1"/>
    <property type="match status" value="1"/>
</dbReference>
<proteinExistence type="inferred from homology"/>
<evidence type="ECO:0000259" key="14">
    <source>
        <dbReference type="Pfam" id="PF08263"/>
    </source>
</evidence>
<dbReference type="Pfam" id="PF00560">
    <property type="entry name" value="LRR_1"/>
    <property type="match status" value="1"/>
</dbReference>
<keyword evidence="3" id="KW-1003">Cell membrane</keyword>
<gene>
    <name evidence="17" type="primary">LOC105120916</name>
</gene>
<dbReference type="Pfam" id="PF12799">
    <property type="entry name" value="LRR_4"/>
    <property type="match status" value="1"/>
</dbReference>
<dbReference type="AlphaFoldDB" id="A0AAJ6TV50"/>
<feature type="domain" description="Leucine-rich repeat-containing N-terminal plant-type" evidence="14">
    <location>
        <begin position="27"/>
        <end position="67"/>
    </location>
</feature>
<keyword evidence="6 13" id="KW-0732">Signal</keyword>
<evidence type="ECO:0000256" key="11">
    <source>
        <dbReference type="ARBA" id="ARBA00023180"/>
    </source>
</evidence>
<protein>
    <submittedName>
        <fullName evidence="17">LRR receptor-like serine/threonine-protein kinase GSO1 isoform X2</fullName>
    </submittedName>
</protein>
<reference evidence="17" key="1">
    <citation type="submission" date="2025-08" db="UniProtKB">
        <authorList>
            <consortium name="RefSeq"/>
        </authorList>
    </citation>
    <scope>IDENTIFICATION</scope>
</reference>
<dbReference type="Gene3D" id="3.80.10.10">
    <property type="entry name" value="Ribonuclease Inhibitor"/>
    <property type="match status" value="3"/>
</dbReference>
<dbReference type="InterPro" id="IPR003591">
    <property type="entry name" value="Leu-rich_rpt_typical-subtyp"/>
</dbReference>
<dbReference type="GO" id="GO:0005886">
    <property type="term" value="C:plasma membrane"/>
    <property type="evidence" value="ECO:0007669"/>
    <property type="project" value="UniProtKB-SubCell"/>
</dbReference>
<keyword evidence="9 12" id="KW-0472">Membrane</keyword>
<dbReference type="PANTHER" id="PTHR48062">
    <property type="entry name" value="RECEPTOR-LIKE PROTEIN 14"/>
    <property type="match status" value="1"/>
</dbReference>
<keyword evidence="10" id="KW-0675">Receptor</keyword>
<dbReference type="InterPro" id="IPR051502">
    <property type="entry name" value="RLP_Defense_Trigger"/>
</dbReference>
<dbReference type="FunFam" id="3.80.10.10:FF:000111">
    <property type="entry name" value="LRR receptor-like serine/threonine-protein kinase ERECTA"/>
    <property type="match status" value="1"/>
</dbReference>
<feature type="domain" description="Disease resistance R13L4/SHOC-2-like LRR" evidence="15">
    <location>
        <begin position="356"/>
        <end position="595"/>
    </location>
</feature>